<evidence type="ECO:0000313" key="3">
    <source>
        <dbReference type="Proteomes" id="UP000077069"/>
    </source>
</evidence>
<sequence>MFSRSLFSAIALQTLVSTALAGNAIINNHCGYDVTVLSTATNAQTPIPAGGSWSEGLQGHQSLKIAKDPNLMWAHGITQFEYSVADTLWYDISLIDCVNFGADGGVDGANCAGYDAGIRMEATGGTCAVANLPPNTHDPSQAYFVWNDDLSTKSCLPGEIGGDITMTLCSGGGAKRSVAGRIQY</sequence>
<dbReference type="Proteomes" id="UP000077069">
    <property type="component" value="Unassembled WGS sequence"/>
</dbReference>
<accession>A0A177C4I3</accession>
<dbReference type="Pfam" id="PF04681">
    <property type="entry name" value="Bys1"/>
    <property type="match status" value="1"/>
</dbReference>
<dbReference type="GeneID" id="28762436"/>
<keyword evidence="1" id="KW-0732">Signal</keyword>
<dbReference type="AlphaFoldDB" id="A0A177C4I3"/>
<dbReference type="RefSeq" id="XP_018032908.1">
    <property type="nucleotide sequence ID" value="XM_018178950.1"/>
</dbReference>
<dbReference type="EMBL" id="KV441555">
    <property type="protein sequence ID" value="OAG02543.1"/>
    <property type="molecule type" value="Genomic_DNA"/>
</dbReference>
<proteinExistence type="predicted"/>
<protein>
    <submittedName>
        <fullName evidence="2">Uncharacterized protein</fullName>
    </submittedName>
</protein>
<dbReference type="InParanoid" id="A0A177C4I3"/>
<dbReference type="OrthoDB" id="5144514at2759"/>
<evidence type="ECO:0000256" key="1">
    <source>
        <dbReference type="SAM" id="SignalP"/>
    </source>
</evidence>
<feature type="chain" id="PRO_5008057734" evidence="1">
    <location>
        <begin position="22"/>
        <end position="184"/>
    </location>
</feature>
<keyword evidence="3" id="KW-1185">Reference proteome</keyword>
<feature type="signal peptide" evidence="1">
    <location>
        <begin position="1"/>
        <end position="21"/>
    </location>
</feature>
<organism evidence="2 3">
    <name type="scientific">Paraphaeosphaeria sporulosa</name>
    <dbReference type="NCBI Taxonomy" id="1460663"/>
    <lineage>
        <taxon>Eukaryota</taxon>
        <taxon>Fungi</taxon>
        <taxon>Dikarya</taxon>
        <taxon>Ascomycota</taxon>
        <taxon>Pezizomycotina</taxon>
        <taxon>Dothideomycetes</taxon>
        <taxon>Pleosporomycetidae</taxon>
        <taxon>Pleosporales</taxon>
        <taxon>Massarineae</taxon>
        <taxon>Didymosphaeriaceae</taxon>
        <taxon>Paraphaeosphaeria</taxon>
    </lineage>
</organism>
<name>A0A177C4I3_9PLEO</name>
<gene>
    <name evidence="2" type="ORF">CC84DRAFT_1166381</name>
</gene>
<evidence type="ECO:0000313" key="2">
    <source>
        <dbReference type="EMBL" id="OAG02543.1"/>
    </source>
</evidence>
<reference evidence="2 3" key="1">
    <citation type="submission" date="2016-05" db="EMBL/GenBank/DDBJ databases">
        <title>Comparative analysis of secretome profiles of manganese(II)-oxidizing ascomycete fungi.</title>
        <authorList>
            <consortium name="DOE Joint Genome Institute"/>
            <person name="Zeiner C.A."/>
            <person name="Purvine S.O."/>
            <person name="Zink E.M."/>
            <person name="Wu S."/>
            <person name="Pasa-Tolic L."/>
            <person name="Chaput D.L."/>
            <person name="Haridas S."/>
            <person name="Grigoriev I.V."/>
            <person name="Santelli C.M."/>
            <person name="Hansel C.M."/>
        </authorList>
    </citation>
    <scope>NUCLEOTIDE SEQUENCE [LARGE SCALE GENOMIC DNA]</scope>
    <source>
        <strain evidence="2 3">AP3s5-JAC2a</strain>
    </source>
</reference>
<dbReference type="InterPro" id="IPR006771">
    <property type="entry name" value="CetA-like"/>
</dbReference>